<dbReference type="InterPro" id="IPR038717">
    <property type="entry name" value="Tc1-like_DDE_dom"/>
</dbReference>
<dbReference type="Gene3D" id="3.30.420.10">
    <property type="entry name" value="Ribonuclease H-like superfamily/Ribonuclease H"/>
    <property type="match status" value="1"/>
</dbReference>
<dbReference type="Pfam" id="PF13384">
    <property type="entry name" value="HTH_23"/>
    <property type="match status" value="1"/>
</dbReference>
<dbReference type="EMBL" id="JAMKFB020000001">
    <property type="protein sequence ID" value="KAL0203545.1"/>
    <property type="molecule type" value="Genomic_DNA"/>
</dbReference>
<dbReference type="SUPFAM" id="SSF46689">
    <property type="entry name" value="Homeodomain-like"/>
    <property type="match status" value="1"/>
</dbReference>
<dbReference type="InterPro" id="IPR009057">
    <property type="entry name" value="Homeodomain-like_sf"/>
</dbReference>
<dbReference type="Proteomes" id="UP001529510">
    <property type="component" value="Unassembled WGS sequence"/>
</dbReference>
<feature type="non-terminal residue" evidence="2">
    <location>
        <position position="1"/>
    </location>
</feature>
<dbReference type="InterPro" id="IPR036397">
    <property type="entry name" value="RNaseH_sf"/>
</dbReference>
<dbReference type="PANTHER" id="PTHR23022:SF135">
    <property type="entry name" value="SI:DKEY-77F5.3"/>
    <property type="match status" value="1"/>
</dbReference>
<dbReference type="Pfam" id="PF13358">
    <property type="entry name" value="DDE_3"/>
    <property type="match status" value="1"/>
</dbReference>
<sequence>KRAIGILTAGMSTRAVARELNVHFSTISRLQRRFREFGNTSNQSHNRRPCVPTPAQDLHIQHLHLQDRLRPASRTAVATIGLHYQRISAQTVRNRLREAHLHARHPHWGLDLTAWANAHIRWRLALWRGVLIMDESRFSLYRADVRQRVWRRVGERFADVNVVDRVARGGGGVMVWAGVCYGQRTQVHFIDGILNAQRYRDEILRPIVVPSIHDYHLMLQHDNARPHVARICTQFLEAENIPVLAWPAYSPDMSPIEHVWDALDQRIRQRVTVPANIQQLRTAIEEEWTNTPQATINNLINSM</sequence>
<reference evidence="2 3" key="1">
    <citation type="submission" date="2024-05" db="EMBL/GenBank/DDBJ databases">
        <title>Genome sequencing and assembly of Indian major carp, Cirrhinus mrigala (Hamilton, 1822).</title>
        <authorList>
            <person name="Mohindra V."/>
            <person name="Chowdhury L.M."/>
            <person name="Lal K."/>
            <person name="Jena J.K."/>
        </authorList>
    </citation>
    <scope>NUCLEOTIDE SEQUENCE [LARGE SCALE GENOMIC DNA]</scope>
    <source>
        <strain evidence="2">CM1030</strain>
        <tissue evidence="2">Blood</tissue>
    </source>
</reference>
<evidence type="ECO:0000313" key="3">
    <source>
        <dbReference type="Proteomes" id="UP001529510"/>
    </source>
</evidence>
<gene>
    <name evidence="2" type="ORF">M9458_001563</name>
</gene>
<accession>A0ABD0RZK1</accession>
<evidence type="ECO:0000313" key="2">
    <source>
        <dbReference type="EMBL" id="KAL0203545.1"/>
    </source>
</evidence>
<proteinExistence type="predicted"/>
<dbReference type="InterPro" id="IPR052338">
    <property type="entry name" value="Transposase_5"/>
</dbReference>
<comment type="caution">
    <text evidence="2">The sequence shown here is derived from an EMBL/GenBank/DDBJ whole genome shotgun (WGS) entry which is preliminary data.</text>
</comment>
<evidence type="ECO:0000259" key="1">
    <source>
        <dbReference type="Pfam" id="PF13358"/>
    </source>
</evidence>
<organism evidence="2 3">
    <name type="scientific">Cirrhinus mrigala</name>
    <name type="common">Mrigala</name>
    <dbReference type="NCBI Taxonomy" id="683832"/>
    <lineage>
        <taxon>Eukaryota</taxon>
        <taxon>Metazoa</taxon>
        <taxon>Chordata</taxon>
        <taxon>Craniata</taxon>
        <taxon>Vertebrata</taxon>
        <taxon>Euteleostomi</taxon>
        <taxon>Actinopterygii</taxon>
        <taxon>Neopterygii</taxon>
        <taxon>Teleostei</taxon>
        <taxon>Ostariophysi</taxon>
        <taxon>Cypriniformes</taxon>
        <taxon>Cyprinidae</taxon>
        <taxon>Labeoninae</taxon>
        <taxon>Labeonini</taxon>
        <taxon>Cirrhinus</taxon>
    </lineage>
</organism>
<protein>
    <recommendedName>
        <fullName evidence="1">Tc1-like transposase DDE domain-containing protein</fullName>
    </recommendedName>
</protein>
<name>A0ABD0RZK1_CIRMR</name>
<keyword evidence="3" id="KW-1185">Reference proteome</keyword>
<feature type="domain" description="Tc1-like transposase DDE" evidence="1">
    <location>
        <begin position="130"/>
        <end position="271"/>
    </location>
</feature>
<dbReference type="AlphaFoldDB" id="A0ABD0RZK1"/>
<dbReference type="PANTHER" id="PTHR23022">
    <property type="entry name" value="TRANSPOSABLE ELEMENT-RELATED"/>
    <property type="match status" value="1"/>
</dbReference>